<dbReference type="SUPFAM" id="SSF51735">
    <property type="entry name" value="NAD(P)-binding Rossmann-fold domains"/>
    <property type="match status" value="1"/>
</dbReference>
<feature type="domain" description="NAD-glutamate dehydrogenase ACT3" evidence="6">
    <location>
        <begin position="597"/>
        <end position="656"/>
    </location>
</feature>
<dbReference type="PANTHER" id="PTHR43403">
    <property type="entry name" value="NAD-SPECIFIC GLUTAMATE DEHYDROGENASE"/>
    <property type="match status" value="1"/>
</dbReference>
<dbReference type="InterPro" id="IPR036291">
    <property type="entry name" value="NAD(P)-bd_dom_sf"/>
</dbReference>
<evidence type="ECO:0000256" key="1">
    <source>
        <dbReference type="SAM" id="MobiDB-lite"/>
    </source>
</evidence>
<dbReference type="EMBL" id="PVUE01000001">
    <property type="protein sequence ID" value="PRZ44377.1"/>
    <property type="molecule type" value="Genomic_DNA"/>
</dbReference>
<evidence type="ECO:0000259" key="4">
    <source>
        <dbReference type="Pfam" id="PF21075"/>
    </source>
</evidence>
<dbReference type="Proteomes" id="UP000237752">
    <property type="component" value="Unassembled WGS sequence"/>
</dbReference>
<dbReference type="PANTHER" id="PTHR43403:SF1">
    <property type="entry name" value="NAD-SPECIFIC GLUTAMATE DEHYDROGENASE"/>
    <property type="match status" value="1"/>
</dbReference>
<dbReference type="InterPro" id="IPR028971">
    <property type="entry name" value="NAD-GDH_cat"/>
</dbReference>
<dbReference type="InterPro" id="IPR048381">
    <property type="entry name" value="GDH_C"/>
</dbReference>
<dbReference type="InterPro" id="IPR024727">
    <property type="entry name" value="NAD_Glu_DH_N_ACT1"/>
</dbReference>
<sequence length="1661" mass="183525">MSQGMLGVQVTEAEANAASAMIRDTASALAALMGDSSPMSAKASRQLVTAYFAQTPLQDVGRRTAEDLAATIAAHLQTGRRRVEGEIAIQVRRTGNRRVVIDIVVDDRPFLLDSVLDQLQTHNAHTRFVVHPVLHVVRDPVGQFEAIASNDAERSAAIAESWMHLELGGIDVDDELGALEGELQQVLRDVFEAVEDWPAMRKLADDIATELRTSPPVGIPTAEVDETAELLEWLADNHFTFIGYREYVLKRRRGADYLDDVPGTGRGILRADRDQTRPRKPLPPPSQKIAREKKLLTMTKAASRSTVHRAAYLDYIGIKQFDAKGEVVGERRFIGLLTSAAYRQRVQHVPIIGHKLARIMDESGLDPMSHTGKDLRDIIESFPRDELFQASVEQILAVAVAVMQLGKHRQTRLFLRRDDFGRFFSALVFLPRDRYNTEVRLRMNAILMEELAGTHIEFSAQINDDSQIARLEFVIRVPAGSADTDLTRAQFDKIQRRVVEASRSWDDDLNDLLDDVDPDEASAIQLLARSLPGGYRAHFDATAGIEDVRELQLLMRADAKSASPTDLPMVAAGISLRLFLDDEPDGSIVDSQADLQDKVKTRLKIYTLGHHMQISTVIPLLQHLGLQVLDVRTYDFDVPTDDGPTPVWIYQFGLRPSIELVKGREGLAAKFNDAFAAAWSGVSESDRLNRLVLGAGMTWREVALLRALGRYVRMGALSFSKELVDSAIAANPHIAQMLIDLFYALFDPATDESNEARTRKAERIRKKVRAALVDVASLDEDRALSAVFRVIMATLRTNYFQKDQDNNTQPYISIKLDPNAIPELPAPKPYREIWVHSPRFEGVHLRFGEVARGGLRWSDRRDDMRTEILGLVKAQMVKNTVIVPTGAKGGFLPKRLPDADIDRDAWLAEGVACYRAFIRSMLEITDNRDGDAIISPANVVRRDDDDPYLVVAADKGTAAFSDYANEESVNAGYWLGDAFASGGSVGYDHKDMGITARGAWESVKRHFRELGTDTQAEEFTAVGIGDMSGDVFGNGMLCSEQLRLVAAFDHRHIFIDPNPDAAATYPERQRLFDLPRSSWDDYNRDLISRGGGIWPRTAKSIPISDAARTALGITGKAAELPPNELIKAILLAPVDLLWNGGIGTYIKASDESNGEVGDRSNDTIRVNGAQVRANVVGEGGNLGVTQRGRIEYALVGAGGDGGKINTDAIDNSAGVDTSDHEVNIKILLQQAIADGVLKADARPKLLHSMTDEIGRLVLIDNYDQNVALACEEYNKMSLNDAHRRLMRSLEASGLLDRDIEYLPTDDELRERFRNGDGLTSPELAVLLAYSKIQMKQQLLQSSLPDASAFHSLLVDYFPTPLRKKYEGQMGAHPLHREIVATLISNQLVNTGGTTSALRMVEETGATPEAVFRAQTAATRIFDMHGVFAKISGLDNKVPSNIQTSMRVEIQRLVERGTRWLVRNVPLPIDVAATVERYTGGAAEVIRNLPRSLTGMDRDTFEGRTRELEFAGVPAVFAKLVASMPKAIAALDIVDLAATTQGKLSEITAAYQTVADKFEISALLERIISMPRDSRWRSMARGTLRDDLNWSHAQLTSQIMNVTGATKPEAKCEVWRDQLSENGEQSLEMLAEIMSTDTNDLASIVVAVQLIRDVVTGTTTTH</sequence>
<evidence type="ECO:0000313" key="7">
    <source>
        <dbReference type="EMBL" id="PRZ44377.1"/>
    </source>
</evidence>
<dbReference type="InterPro" id="IPR007780">
    <property type="entry name" value="NAD_Glu_DH_bac"/>
</dbReference>
<evidence type="ECO:0000259" key="6">
    <source>
        <dbReference type="Pfam" id="PF21077"/>
    </source>
</evidence>
<dbReference type="SUPFAM" id="SSF53223">
    <property type="entry name" value="Aminoacid dehydrogenase-like, N-terminal domain"/>
    <property type="match status" value="1"/>
</dbReference>
<name>A0A2T1A7D0_9ACTN</name>
<evidence type="ECO:0000313" key="8">
    <source>
        <dbReference type="Proteomes" id="UP000237752"/>
    </source>
</evidence>
<comment type="caution">
    <text evidence="7">The sequence shown here is derived from an EMBL/GenBank/DDBJ whole genome shotgun (WGS) entry which is preliminary data.</text>
</comment>
<dbReference type="Pfam" id="PF05088">
    <property type="entry name" value="Bac_GDH_CD"/>
    <property type="match status" value="1"/>
</dbReference>
<dbReference type="InterPro" id="IPR049064">
    <property type="entry name" value="NAD_Glu_DH_ACT3"/>
</dbReference>
<dbReference type="Pfam" id="PF21073">
    <property type="entry name" value="GDH_HM1"/>
    <property type="match status" value="1"/>
</dbReference>
<dbReference type="InterPro" id="IPR049056">
    <property type="entry name" value="NAD_Glu_DH_HM3"/>
</dbReference>
<feature type="domain" description="NAD-glutamate dehydrogenase catalytic" evidence="2">
    <location>
        <begin position="768"/>
        <end position="1269"/>
    </location>
</feature>
<dbReference type="PIRSF" id="PIRSF036761">
    <property type="entry name" value="GDH_Mll4104"/>
    <property type="match status" value="1"/>
</dbReference>
<dbReference type="Pfam" id="PF21078">
    <property type="entry name" value="GDH_HM3"/>
    <property type="match status" value="1"/>
</dbReference>
<proteinExistence type="predicted"/>
<feature type="domain" description="NAD-glutamate dehydrogenase ACT2" evidence="5">
    <location>
        <begin position="412"/>
        <end position="506"/>
    </location>
</feature>
<dbReference type="GO" id="GO:0006538">
    <property type="term" value="P:L-glutamate catabolic process"/>
    <property type="evidence" value="ECO:0007669"/>
    <property type="project" value="InterPro"/>
</dbReference>
<dbReference type="RefSeq" id="WP_202862336.1">
    <property type="nucleotide sequence ID" value="NZ_PVUE01000001.1"/>
</dbReference>
<dbReference type="InterPro" id="IPR049062">
    <property type="entry name" value="NAD_Glu_DH_ACT2"/>
</dbReference>
<feature type="domain" description="NAD-glutamate dehydrogenase N-terminal ACT1" evidence="4">
    <location>
        <begin position="48"/>
        <end position="183"/>
    </location>
</feature>
<feature type="region of interest" description="Disordered" evidence="1">
    <location>
        <begin position="267"/>
        <end position="288"/>
    </location>
</feature>
<dbReference type="Pfam" id="PF21076">
    <property type="entry name" value="GDH_ACT2"/>
    <property type="match status" value="1"/>
</dbReference>
<evidence type="ECO:0000259" key="5">
    <source>
        <dbReference type="Pfam" id="PF21076"/>
    </source>
</evidence>
<dbReference type="InterPro" id="IPR046346">
    <property type="entry name" value="Aminoacid_DH-like_N_sf"/>
</dbReference>
<dbReference type="Pfam" id="PF21074">
    <property type="entry name" value="GDH_C"/>
    <property type="match status" value="1"/>
</dbReference>
<dbReference type="InterPro" id="IPR049059">
    <property type="entry name" value="NAD_Glu_DH_HM1"/>
</dbReference>
<dbReference type="Pfam" id="PF21077">
    <property type="entry name" value="GDH_ACT3"/>
    <property type="match status" value="1"/>
</dbReference>
<feature type="domain" description="NAD-specific glutamate dehydrogenase C-terminal" evidence="3">
    <location>
        <begin position="1315"/>
        <end position="1651"/>
    </location>
</feature>
<organism evidence="7 8">
    <name type="scientific">Antricoccus suffuscus</name>
    <dbReference type="NCBI Taxonomy" id="1629062"/>
    <lineage>
        <taxon>Bacteria</taxon>
        <taxon>Bacillati</taxon>
        <taxon>Actinomycetota</taxon>
        <taxon>Actinomycetes</taxon>
        <taxon>Geodermatophilales</taxon>
        <taxon>Antricoccaceae</taxon>
        <taxon>Antricoccus</taxon>
    </lineage>
</organism>
<evidence type="ECO:0000259" key="2">
    <source>
        <dbReference type="Pfam" id="PF05088"/>
    </source>
</evidence>
<reference evidence="7 8" key="1">
    <citation type="submission" date="2018-03" db="EMBL/GenBank/DDBJ databases">
        <title>Genomic Encyclopedia of Archaeal and Bacterial Type Strains, Phase II (KMG-II): from individual species to whole genera.</title>
        <authorList>
            <person name="Goeker M."/>
        </authorList>
    </citation>
    <scope>NUCLEOTIDE SEQUENCE [LARGE SCALE GENOMIC DNA]</scope>
    <source>
        <strain evidence="7 8">DSM 100065</strain>
    </source>
</reference>
<keyword evidence="8" id="KW-1185">Reference proteome</keyword>
<dbReference type="Pfam" id="PF21075">
    <property type="entry name" value="GDH_ACT1"/>
    <property type="match status" value="1"/>
</dbReference>
<accession>A0A2T1A7D0</accession>
<protein>
    <submittedName>
        <fullName evidence="7">Glutamate dehydrogenase</fullName>
    </submittedName>
</protein>
<gene>
    <name evidence="7" type="ORF">CLV47_101503</name>
</gene>
<evidence type="ECO:0000259" key="3">
    <source>
        <dbReference type="Pfam" id="PF21074"/>
    </source>
</evidence>
<dbReference type="GO" id="GO:0004069">
    <property type="term" value="F:L-aspartate:2-oxoglutarate aminotransferase activity"/>
    <property type="evidence" value="ECO:0007669"/>
    <property type="project" value="InterPro"/>
</dbReference>
<dbReference type="GO" id="GO:0004352">
    <property type="term" value="F:glutamate dehydrogenase (NAD+) activity"/>
    <property type="evidence" value="ECO:0007669"/>
    <property type="project" value="InterPro"/>
</dbReference>